<reference evidence="1" key="1">
    <citation type="submission" date="2020-04" db="EMBL/GenBank/DDBJ databases">
        <authorList>
            <person name="Alioto T."/>
            <person name="Alioto T."/>
            <person name="Gomez Garrido J."/>
        </authorList>
    </citation>
    <scope>NUCLEOTIDE SEQUENCE</scope>
    <source>
        <strain evidence="1">A484AB</strain>
    </source>
</reference>
<dbReference type="OrthoDB" id="10224009at2759"/>
<evidence type="ECO:0000313" key="1">
    <source>
        <dbReference type="EMBL" id="CAB3986893.1"/>
    </source>
</evidence>
<dbReference type="EMBL" id="CACRXK020001088">
    <property type="protein sequence ID" value="CAB3986893.1"/>
    <property type="molecule type" value="Genomic_DNA"/>
</dbReference>
<accession>A0A6S7G7Y6</accession>
<keyword evidence="2" id="KW-1185">Reference proteome</keyword>
<dbReference type="Proteomes" id="UP001152795">
    <property type="component" value="Unassembled WGS sequence"/>
</dbReference>
<evidence type="ECO:0000313" key="2">
    <source>
        <dbReference type="Proteomes" id="UP001152795"/>
    </source>
</evidence>
<gene>
    <name evidence="1" type="ORF">PACLA_8A003680</name>
</gene>
<sequence>MWINRETAKFLSSPLPSTKLPPHFYVSSDKSTPSRITNHAIMICLMVDGKHCAIPVNAPEVYTKSDDDGDVSGADAKELVTNLYKQFENAYSSISKEMMNGSYQGTVCDGAYQAAEFEATLRELCKQEDSGDFFVVLW</sequence>
<organism evidence="1 2">
    <name type="scientific">Paramuricea clavata</name>
    <name type="common">Red gorgonian</name>
    <name type="synonym">Violescent sea-whip</name>
    <dbReference type="NCBI Taxonomy" id="317549"/>
    <lineage>
        <taxon>Eukaryota</taxon>
        <taxon>Metazoa</taxon>
        <taxon>Cnidaria</taxon>
        <taxon>Anthozoa</taxon>
        <taxon>Octocorallia</taxon>
        <taxon>Malacalcyonacea</taxon>
        <taxon>Plexauridae</taxon>
        <taxon>Paramuricea</taxon>
    </lineage>
</organism>
<name>A0A6S7G7Y6_PARCT</name>
<comment type="caution">
    <text evidence="1">The sequence shown here is derived from an EMBL/GenBank/DDBJ whole genome shotgun (WGS) entry which is preliminary data.</text>
</comment>
<proteinExistence type="predicted"/>
<dbReference type="AlphaFoldDB" id="A0A6S7G7Y6"/>
<protein>
    <submittedName>
        <fullName evidence="1">Uncharacterized protein</fullName>
    </submittedName>
</protein>